<protein>
    <recommendedName>
        <fullName evidence="1">YspA cpYpsA-related SLOG domain-containing protein</fullName>
    </recommendedName>
</protein>
<comment type="caution">
    <text evidence="2">The sequence shown here is derived from an EMBL/GenBank/DDBJ whole genome shotgun (WGS) entry which is preliminary data.</text>
</comment>
<dbReference type="SUPFAM" id="SSF102405">
    <property type="entry name" value="MCP/YpsA-like"/>
    <property type="match status" value="1"/>
</dbReference>
<gene>
    <name evidence="2" type="ORF">HNQ08_000360</name>
</gene>
<dbReference type="InterPro" id="IPR019627">
    <property type="entry name" value="YAcAr"/>
</dbReference>
<name>A0A7W8NBN2_9DEIO</name>
<dbReference type="AlphaFoldDB" id="A0A7W8NBN2"/>
<dbReference type="Proteomes" id="UP000552709">
    <property type="component" value="Unassembled WGS sequence"/>
</dbReference>
<evidence type="ECO:0000259" key="1">
    <source>
        <dbReference type="Pfam" id="PF10686"/>
    </source>
</evidence>
<reference evidence="2 3" key="1">
    <citation type="submission" date="2020-08" db="EMBL/GenBank/DDBJ databases">
        <title>Genomic Encyclopedia of Type Strains, Phase IV (KMG-IV): sequencing the most valuable type-strain genomes for metagenomic binning, comparative biology and taxonomic classification.</title>
        <authorList>
            <person name="Goeker M."/>
        </authorList>
    </citation>
    <scope>NUCLEOTIDE SEQUENCE [LARGE SCALE GENOMIC DNA]</scope>
    <source>
        <strain evidence="2 3">DSM 27939</strain>
    </source>
</reference>
<evidence type="ECO:0000313" key="3">
    <source>
        <dbReference type="Proteomes" id="UP000552709"/>
    </source>
</evidence>
<dbReference type="Pfam" id="PF10686">
    <property type="entry name" value="YAcAr"/>
    <property type="match status" value="1"/>
</dbReference>
<accession>A0A7W8NBN2</accession>
<proteinExistence type="predicted"/>
<feature type="domain" description="YspA cpYpsA-related SLOG" evidence="1">
    <location>
        <begin position="1"/>
        <end position="67"/>
    </location>
</feature>
<evidence type="ECO:0000313" key="2">
    <source>
        <dbReference type="EMBL" id="MBB5361289.1"/>
    </source>
</evidence>
<dbReference type="RefSeq" id="WP_184127377.1">
    <property type="nucleotide sequence ID" value="NZ_JACHFL010000001.1"/>
</dbReference>
<keyword evidence="3" id="KW-1185">Reference proteome</keyword>
<dbReference type="EMBL" id="JACHFL010000001">
    <property type="protein sequence ID" value="MBB5361289.1"/>
    <property type="molecule type" value="Genomic_DNA"/>
</dbReference>
<organism evidence="2 3">
    <name type="scientific">Deinococcus humi</name>
    <dbReference type="NCBI Taxonomy" id="662880"/>
    <lineage>
        <taxon>Bacteria</taxon>
        <taxon>Thermotogati</taxon>
        <taxon>Deinococcota</taxon>
        <taxon>Deinococci</taxon>
        <taxon>Deinococcales</taxon>
        <taxon>Deinococcaceae</taxon>
        <taxon>Deinococcus</taxon>
    </lineage>
</organism>
<sequence length="112" mass="11994">MKLIICGGRNFANRQVFNLMTARWVEAHGLPSEVVSGGASGADRMGEAWAVSQGIPVKQFPADWGKHGRAAGPIRNVQMSLYADACLVLPGGRGTAHMEQAARRRGLIVLKP</sequence>